<feature type="domain" description="FAD/NAD(P)-binding" evidence="18">
    <location>
        <begin position="4"/>
        <end position="315"/>
    </location>
</feature>
<gene>
    <name evidence="19" type="primary">lpdA</name>
    <name evidence="19" type="ORF">EII34_04350</name>
</gene>
<evidence type="ECO:0000256" key="10">
    <source>
        <dbReference type="ARBA" id="ARBA00023157"/>
    </source>
</evidence>
<evidence type="ECO:0000259" key="17">
    <source>
        <dbReference type="Pfam" id="PF02852"/>
    </source>
</evidence>
<evidence type="ECO:0000256" key="15">
    <source>
        <dbReference type="PIRSR" id="PIRSR000350-4"/>
    </source>
</evidence>
<dbReference type="InterPro" id="IPR050151">
    <property type="entry name" value="Class-I_Pyr_Nuc-Dis_Oxidored"/>
</dbReference>
<feature type="disulfide bond" description="Redox-active" evidence="15">
    <location>
        <begin position="41"/>
        <end position="46"/>
    </location>
</feature>
<dbReference type="PRINTS" id="PR00368">
    <property type="entry name" value="FADPNR"/>
</dbReference>
<evidence type="ECO:0000256" key="1">
    <source>
        <dbReference type="ARBA" id="ARBA00004496"/>
    </source>
</evidence>
<dbReference type="GO" id="GO:0004148">
    <property type="term" value="F:dihydrolipoyl dehydrogenase (NADH) activity"/>
    <property type="evidence" value="ECO:0007669"/>
    <property type="project" value="UniProtKB-EC"/>
</dbReference>
<comment type="similarity">
    <text evidence="2 16">Belongs to the class-I pyridine nucleotide-disulfide oxidoreductase family.</text>
</comment>
<evidence type="ECO:0000256" key="7">
    <source>
        <dbReference type="ARBA" id="ARBA00022827"/>
    </source>
</evidence>
<dbReference type="PANTHER" id="PTHR22912">
    <property type="entry name" value="DISULFIDE OXIDOREDUCTASE"/>
    <property type="match status" value="1"/>
</dbReference>
<proteinExistence type="inferred from homology"/>
<evidence type="ECO:0000256" key="13">
    <source>
        <dbReference type="PIRSR" id="PIRSR000350-2"/>
    </source>
</evidence>
<keyword evidence="5" id="KW-0963">Cytoplasm</keyword>
<evidence type="ECO:0000256" key="16">
    <source>
        <dbReference type="RuleBase" id="RU003692"/>
    </source>
</evidence>
<comment type="cofactor">
    <cofactor evidence="14 16">
        <name>FAD</name>
        <dbReference type="ChEBI" id="CHEBI:57692"/>
    </cofactor>
    <text evidence="14 16">Binds 1 FAD per subunit.</text>
</comment>
<dbReference type="GO" id="GO:0006103">
    <property type="term" value="P:2-oxoglutarate metabolic process"/>
    <property type="evidence" value="ECO:0007669"/>
    <property type="project" value="TreeGrafter"/>
</dbReference>
<evidence type="ECO:0000256" key="12">
    <source>
        <dbReference type="ARBA" id="ARBA00049187"/>
    </source>
</evidence>
<evidence type="ECO:0000256" key="8">
    <source>
        <dbReference type="ARBA" id="ARBA00023002"/>
    </source>
</evidence>
<dbReference type="Pfam" id="PF07992">
    <property type="entry name" value="Pyr_redox_2"/>
    <property type="match status" value="1"/>
</dbReference>
<evidence type="ECO:0000256" key="4">
    <source>
        <dbReference type="ARBA" id="ARBA00016961"/>
    </source>
</evidence>
<feature type="binding site" evidence="14">
    <location>
        <position position="260"/>
    </location>
    <ligand>
        <name>NAD(+)</name>
        <dbReference type="ChEBI" id="CHEBI:57540"/>
    </ligand>
</feature>
<comment type="caution">
    <text evidence="19">The sequence shown here is derived from an EMBL/GenBank/DDBJ whole genome shotgun (WGS) entry which is preliminary data.</text>
</comment>
<feature type="binding site" evidence="14">
    <location>
        <position position="113"/>
    </location>
    <ligand>
        <name>FAD</name>
        <dbReference type="ChEBI" id="CHEBI:57692"/>
    </ligand>
</feature>
<evidence type="ECO:0000256" key="14">
    <source>
        <dbReference type="PIRSR" id="PIRSR000350-3"/>
    </source>
</evidence>
<evidence type="ECO:0000256" key="3">
    <source>
        <dbReference type="ARBA" id="ARBA00012608"/>
    </source>
</evidence>
<dbReference type="Gene3D" id="3.50.50.60">
    <property type="entry name" value="FAD/NAD(P)-binding domain"/>
    <property type="match status" value="2"/>
</dbReference>
<dbReference type="EMBL" id="RQZG01000003">
    <property type="protein sequence ID" value="RRD06349.1"/>
    <property type="molecule type" value="Genomic_DNA"/>
</dbReference>
<dbReference type="InterPro" id="IPR004099">
    <property type="entry name" value="Pyr_nucl-diS_OxRdtase_dimer"/>
</dbReference>
<evidence type="ECO:0000256" key="9">
    <source>
        <dbReference type="ARBA" id="ARBA00023027"/>
    </source>
</evidence>
<feature type="binding site" evidence="14">
    <location>
        <begin position="175"/>
        <end position="182"/>
    </location>
    <ligand>
        <name>NAD(+)</name>
        <dbReference type="ChEBI" id="CHEBI:57540"/>
    </ligand>
</feature>
<dbReference type="Pfam" id="PF02852">
    <property type="entry name" value="Pyr_redox_dim"/>
    <property type="match status" value="1"/>
</dbReference>
<dbReference type="NCBIfam" id="TIGR01350">
    <property type="entry name" value="lipoamide_DH"/>
    <property type="match status" value="1"/>
</dbReference>
<dbReference type="RefSeq" id="WP_124843291.1">
    <property type="nucleotide sequence ID" value="NZ_RQZG01000003.1"/>
</dbReference>
<comment type="catalytic activity">
    <reaction evidence="12 16">
        <text>N(6)-[(R)-dihydrolipoyl]-L-lysyl-[protein] + NAD(+) = N(6)-[(R)-lipoyl]-L-lysyl-[protein] + NADH + H(+)</text>
        <dbReference type="Rhea" id="RHEA:15045"/>
        <dbReference type="Rhea" id="RHEA-COMP:10474"/>
        <dbReference type="Rhea" id="RHEA-COMP:10475"/>
        <dbReference type="ChEBI" id="CHEBI:15378"/>
        <dbReference type="ChEBI" id="CHEBI:57540"/>
        <dbReference type="ChEBI" id="CHEBI:57945"/>
        <dbReference type="ChEBI" id="CHEBI:83099"/>
        <dbReference type="ChEBI" id="CHEBI:83100"/>
        <dbReference type="EC" id="1.8.1.4"/>
    </reaction>
</comment>
<dbReference type="InterPro" id="IPR036188">
    <property type="entry name" value="FAD/NAD-bd_sf"/>
</dbReference>
<dbReference type="PROSITE" id="PS00076">
    <property type="entry name" value="PYRIDINE_REDOX_1"/>
    <property type="match status" value="1"/>
</dbReference>
<evidence type="ECO:0000313" key="19">
    <source>
        <dbReference type="EMBL" id="RRD06349.1"/>
    </source>
</evidence>
<keyword evidence="10" id="KW-1015">Disulfide bond</keyword>
<comment type="subcellular location">
    <subcellularLocation>
        <location evidence="1">Cytoplasm</location>
    </subcellularLocation>
</comment>
<feature type="active site" description="Proton acceptor" evidence="13">
    <location>
        <position position="439"/>
    </location>
</feature>
<dbReference type="PIRSF" id="PIRSF000350">
    <property type="entry name" value="Mercury_reductase_MerA"/>
    <property type="match status" value="1"/>
</dbReference>
<feature type="domain" description="Pyridine nucleotide-disulphide oxidoreductase dimerisation" evidence="17">
    <location>
        <begin position="339"/>
        <end position="450"/>
    </location>
</feature>
<evidence type="ECO:0000259" key="18">
    <source>
        <dbReference type="Pfam" id="PF07992"/>
    </source>
</evidence>
<dbReference type="AlphaFoldDB" id="A0A3P1TAD1"/>
<keyword evidence="8 16" id="KW-0560">Oxidoreductase</keyword>
<dbReference type="InterPro" id="IPR012999">
    <property type="entry name" value="Pyr_OxRdtase_I_AS"/>
</dbReference>
<dbReference type="EC" id="1.8.1.4" evidence="3 16"/>
<keyword evidence="14" id="KW-0547">Nucleotide-binding</keyword>
<evidence type="ECO:0000256" key="5">
    <source>
        <dbReference type="ARBA" id="ARBA00022490"/>
    </source>
</evidence>
<feature type="binding site" evidence="14">
    <location>
        <position position="198"/>
    </location>
    <ligand>
        <name>NAD(+)</name>
        <dbReference type="ChEBI" id="CHEBI:57540"/>
    </ligand>
</feature>
<dbReference type="OrthoDB" id="4763248at2"/>
<keyword evidence="6 16" id="KW-0285">Flavoprotein</keyword>
<keyword evidence="11 16" id="KW-0676">Redox-active center</keyword>
<dbReference type="InterPro" id="IPR006258">
    <property type="entry name" value="Lipoamide_DH"/>
</dbReference>
<evidence type="ECO:0000256" key="2">
    <source>
        <dbReference type="ARBA" id="ARBA00007532"/>
    </source>
</evidence>
<dbReference type="InterPro" id="IPR023753">
    <property type="entry name" value="FAD/NAD-binding_dom"/>
</dbReference>
<dbReference type="SUPFAM" id="SSF51905">
    <property type="entry name" value="FAD/NAD(P)-binding domain"/>
    <property type="match status" value="1"/>
</dbReference>
<reference evidence="19 20" key="1">
    <citation type="submission" date="2018-11" db="EMBL/GenBank/DDBJ databases">
        <title>Genomes From Bacteria Associated with the Canine Oral Cavity: a Test Case for Automated Genome-Based Taxonomic Assignment.</title>
        <authorList>
            <person name="Coil D.A."/>
            <person name="Jospin G."/>
            <person name="Darling A.E."/>
            <person name="Wallis C."/>
            <person name="Davis I.J."/>
            <person name="Harris S."/>
            <person name="Eisen J.A."/>
            <person name="Holcombe L.J."/>
            <person name="O'Flynn C."/>
        </authorList>
    </citation>
    <scope>NUCLEOTIDE SEQUENCE [LARGE SCALE GENOMIC DNA]</scope>
    <source>
        <strain evidence="19 20">OH887_COT-365</strain>
    </source>
</reference>
<protein>
    <recommendedName>
        <fullName evidence="4 16">Dihydrolipoyl dehydrogenase</fullName>
        <ecNumber evidence="3 16">1.8.1.4</ecNumber>
    </recommendedName>
</protein>
<keyword evidence="7 14" id="KW-0274">FAD</keyword>
<dbReference type="GO" id="GO:0050660">
    <property type="term" value="F:flavin adenine dinucleotide binding"/>
    <property type="evidence" value="ECO:0007669"/>
    <property type="project" value="InterPro"/>
</dbReference>
<dbReference type="PANTHER" id="PTHR22912:SF217">
    <property type="entry name" value="DIHYDROLIPOYL DEHYDROGENASE"/>
    <property type="match status" value="1"/>
</dbReference>
<evidence type="ECO:0000256" key="6">
    <source>
        <dbReference type="ARBA" id="ARBA00022630"/>
    </source>
</evidence>
<comment type="miscellaneous">
    <text evidence="16">The active site is a redox-active disulfide bond.</text>
</comment>
<dbReference type="Proteomes" id="UP000280819">
    <property type="component" value="Unassembled WGS sequence"/>
</dbReference>
<feature type="binding site" evidence="14">
    <location>
        <position position="300"/>
    </location>
    <ligand>
        <name>FAD</name>
        <dbReference type="ChEBI" id="CHEBI:57692"/>
    </ligand>
</feature>
<organism evidence="19 20">
    <name type="scientific">Arachnia propionica</name>
    <dbReference type="NCBI Taxonomy" id="1750"/>
    <lineage>
        <taxon>Bacteria</taxon>
        <taxon>Bacillati</taxon>
        <taxon>Actinomycetota</taxon>
        <taxon>Actinomycetes</taxon>
        <taxon>Propionibacteriales</taxon>
        <taxon>Propionibacteriaceae</taxon>
        <taxon>Arachnia</taxon>
    </lineage>
</organism>
<dbReference type="InterPro" id="IPR016156">
    <property type="entry name" value="FAD/NAD-linked_Rdtase_dimer_sf"/>
</dbReference>
<accession>A0A3P1TAD1</accession>
<dbReference type="Gene3D" id="3.30.390.30">
    <property type="match status" value="1"/>
</dbReference>
<feature type="binding site" evidence="14">
    <location>
        <position position="50"/>
    </location>
    <ligand>
        <name>FAD</name>
        <dbReference type="ChEBI" id="CHEBI:57692"/>
    </ligand>
</feature>
<dbReference type="SUPFAM" id="SSF55424">
    <property type="entry name" value="FAD/NAD-linked reductases, dimerisation (C-terminal) domain"/>
    <property type="match status" value="1"/>
</dbReference>
<sequence>MTNYDVIVLGGGPGGYIAAERLGHAGKKVLLVEATALGGTCLNVGCIPTKTLLGAAKTYDHAVHGAQFGVHVDGARIDWPALQKWKDKVVATLVGGVGATEKKAGVTVIHGHGHFDGPGKVTVDGTTHTATHVILATGSVPVMPPIPGATDNPRVIDSTGALSLPEIPKRLAVIGGGVIGVEFASLYSMLGTEVTVIEMLPEIIPFADDDVAAQLRKALDKVTFKLSCKVTAIDGGTVRWTTADGAEESVEADHVLMAVGRRPAVEGWGAEHTGLEFSPRGIVVDDRMRTNLPGVWAIGDVTGRSLLAHAAYRMGEVAAANIIDPEAHRRGEVMRWHTVPWAVYTAPECAGIGLTEAAAKNQGRKVITASVPGYMSGRFVAENGLSAPAVAKLILDAETRQVLGIHVLGSYAAEMIWGASAVLETELDLTDLRQLVFPHPTVSELIREAAWAAKA</sequence>
<feature type="binding site" evidence="14">
    <location>
        <begin position="137"/>
        <end position="139"/>
    </location>
    <ligand>
        <name>FAD</name>
        <dbReference type="ChEBI" id="CHEBI:57692"/>
    </ligand>
</feature>
<evidence type="ECO:0000256" key="11">
    <source>
        <dbReference type="ARBA" id="ARBA00023284"/>
    </source>
</evidence>
<dbReference type="GO" id="GO:0005737">
    <property type="term" value="C:cytoplasm"/>
    <property type="evidence" value="ECO:0007669"/>
    <property type="project" value="UniProtKB-SubCell"/>
</dbReference>
<dbReference type="PRINTS" id="PR00411">
    <property type="entry name" value="PNDRDTASEI"/>
</dbReference>
<evidence type="ECO:0000313" key="20">
    <source>
        <dbReference type="Proteomes" id="UP000280819"/>
    </source>
</evidence>
<dbReference type="InterPro" id="IPR001100">
    <property type="entry name" value="Pyr_nuc-diS_OxRdtase"/>
</dbReference>
<keyword evidence="9 14" id="KW-0520">NAD</keyword>
<name>A0A3P1TAD1_9ACTN</name>